<keyword evidence="9 12" id="KW-0472">Membrane</keyword>
<feature type="transmembrane region" description="Helical" evidence="12">
    <location>
        <begin position="246"/>
        <end position="263"/>
    </location>
</feature>
<feature type="transmembrane region" description="Helical" evidence="12">
    <location>
        <begin position="73"/>
        <end position="91"/>
    </location>
</feature>
<feature type="transmembrane region" description="Helical" evidence="12">
    <location>
        <begin position="111"/>
        <end position="132"/>
    </location>
</feature>
<dbReference type="GO" id="GO:0046872">
    <property type="term" value="F:metal ion binding"/>
    <property type="evidence" value="ECO:0007669"/>
    <property type="project" value="UniProtKB-KW"/>
</dbReference>
<dbReference type="PANTHER" id="PTHR23289:SF2">
    <property type="entry name" value="CYTOCHROME C OXIDASE ASSEMBLY PROTEIN COX15 HOMOLOG"/>
    <property type="match status" value="1"/>
</dbReference>
<keyword evidence="4" id="KW-0479">Metal-binding</keyword>
<evidence type="ECO:0000313" key="13">
    <source>
        <dbReference type="EMBL" id="ETN39382.1"/>
    </source>
</evidence>
<evidence type="ECO:0000256" key="8">
    <source>
        <dbReference type="ARBA" id="ARBA00023133"/>
    </source>
</evidence>
<evidence type="ECO:0000256" key="7">
    <source>
        <dbReference type="ARBA" id="ARBA00023004"/>
    </source>
</evidence>
<dbReference type="GO" id="GO:0051537">
    <property type="term" value="F:2 iron, 2 sulfur cluster binding"/>
    <property type="evidence" value="ECO:0007669"/>
    <property type="project" value="EnsemblFungi"/>
</dbReference>
<feature type="transmembrane region" description="Helical" evidence="12">
    <location>
        <begin position="310"/>
        <end position="328"/>
    </location>
</feature>
<evidence type="ECO:0000256" key="10">
    <source>
        <dbReference type="ARBA" id="ARBA00044501"/>
    </source>
</evidence>
<dbReference type="HOGENOM" id="CLU_017627_2_2_1"/>
<evidence type="ECO:0000256" key="3">
    <source>
        <dbReference type="ARBA" id="ARBA00022692"/>
    </source>
</evidence>
<dbReference type="Pfam" id="PF02628">
    <property type="entry name" value="COX15-CtaA"/>
    <property type="match status" value="1"/>
</dbReference>
<dbReference type="GO" id="GO:0120547">
    <property type="term" value="F:heme A synthase activity"/>
    <property type="evidence" value="ECO:0007669"/>
    <property type="project" value="UniProtKB-EC"/>
</dbReference>
<dbReference type="GO" id="GO:0006784">
    <property type="term" value="P:heme A biosynthetic process"/>
    <property type="evidence" value="ECO:0007669"/>
    <property type="project" value="EnsemblFungi"/>
</dbReference>
<keyword evidence="7" id="KW-0408">Iron</keyword>
<dbReference type="AlphaFoldDB" id="W2RSH8"/>
<evidence type="ECO:0000256" key="6">
    <source>
        <dbReference type="ARBA" id="ARBA00023002"/>
    </source>
</evidence>
<sequence length="400" mass="44364">MSQADWESEFLKYKSSPEFAMLNSRMTLDEFKSIYWMEWIHRIWGRAIGITFLLPAIYFTARGRMTKSLTLKVWGIAGLIGFQGFLGWWMVKSGLKDDLFAPGSTPRVSQYRLTAHLGAAFVVYLSMLWNGLTTLRDNRFQTHLTHQEAQASLQAFRNPALRTFKLATLSLFALTFVTAMSGALVAGLDAGLIYNEFPYMGLGLTPPKSELFDTFYSHVPANDKGEHTDLVWRNMFENPSLVQLDHRLMATTTFTAVMALFAWSRSSAHLQKILPANAKRAVHGVFGFAWLQVILGISTLLYLVPVPLASAHQAGALALLSWTMVLGSRVHMSRASIKTLEYFAKHGRLGTRNVAIHQNVAVAEAAQKVQKALGAKVRQPQSANASQRVVGQSGVTPAAV</sequence>
<dbReference type="Proteomes" id="UP000030752">
    <property type="component" value="Unassembled WGS sequence"/>
</dbReference>
<evidence type="ECO:0000256" key="12">
    <source>
        <dbReference type="SAM" id="Phobius"/>
    </source>
</evidence>
<keyword evidence="8" id="KW-0350">Heme biosynthesis</keyword>
<comment type="cofactor">
    <cofactor evidence="1">
        <name>heme b</name>
        <dbReference type="ChEBI" id="CHEBI:60344"/>
    </cofactor>
</comment>
<dbReference type="InParanoid" id="W2RSH8"/>
<comment type="subcellular location">
    <subcellularLocation>
        <location evidence="2">Membrane</location>
        <topology evidence="2">Multi-pass membrane protein</topology>
    </subcellularLocation>
</comment>
<organism evidence="13 14">
    <name type="scientific">Cyphellophora europaea (strain CBS 101466)</name>
    <name type="common">Phialophora europaea</name>
    <dbReference type="NCBI Taxonomy" id="1220924"/>
    <lineage>
        <taxon>Eukaryota</taxon>
        <taxon>Fungi</taxon>
        <taxon>Dikarya</taxon>
        <taxon>Ascomycota</taxon>
        <taxon>Pezizomycotina</taxon>
        <taxon>Eurotiomycetes</taxon>
        <taxon>Chaetothyriomycetidae</taxon>
        <taxon>Chaetothyriales</taxon>
        <taxon>Cyphellophoraceae</taxon>
        <taxon>Cyphellophora</taxon>
    </lineage>
</organism>
<dbReference type="OrthoDB" id="1726137at2759"/>
<dbReference type="InterPro" id="IPR023754">
    <property type="entry name" value="HemeA_Synthase_type2"/>
</dbReference>
<dbReference type="GeneID" id="19972944"/>
<dbReference type="PANTHER" id="PTHR23289">
    <property type="entry name" value="CYTOCHROME C OXIDASE ASSEMBLY PROTEIN COX15"/>
    <property type="match status" value="1"/>
</dbReference>
<feature type="transmembrane region" description="Helical" evidence="12">
    <location>
        <begin position="284"/>
        <end position="304"/>
    </location>
</feature>
<proteinExistence type="predicted"/>
<dbReference type="InterPro" id="IPR003780">
    <property type="entry name" value="COX15/CtaA_fam"/>
</dbReference>
<dbReference type="GO" id="GO:0005743">
    <property type="term" value="C:mitochondrial inner membrane"/>
    <property type="evidence" value="ECO:0007669"/>
    <property type="project" value="EnsemblFungi"/>
</dbReference>
<reference evidence="13 14" key="1">
    <citation type="submission" date="2013-03" db="EMBL/GenBank/DDBJ databases">
        <title>The Genome Sequence of Phialophora europaea CBS 101466.</title>
        <authorList>
            <consortium name="The Broad Institute Genomics Platform"/>
            <person name="Cuomo C."/>
            <person name="de Hoog S."/>
            <person name="Gorbushina A."/>
            <person name="Walker B."/>
            <person name="Young S.K."/>
            <person name="Zeng Q."/>
            <person name="Gargeya S."/>
            <person name="Fitzgerald M."/>
            <person name="Haas B."/>
            <person name="Abouelleil A."/>
            <person name="Allen A.W."/>
            <person name="Alvarado L."/>
            <person name="Arachchi H.M."/>
            <person name="Berlin A.M."/>
            <person name="Chapman S.B."/>
            <person name="Gainer-Dewar J."/>
            <person name="Goldberg J."/>
            <person name="Griggs A."/>
            <person name="Gujja S."/>
            <person name="Hansen M."/>
            <person name="Howarth C."/>
            <person name="Imamovic A."/>
            <person name="Ireland A."/>
            <person name="Larimer J."/>
            <person name="McCowan C."/>
            <person name="Murphy C."/>
            <person name="Pearson M."/>
            <person name="Poon T.W."/>
            <person name="Priest M."/>
            <person name="Roberts A."/>
            <person name="Saif S."/>
            <person name="Shea T."/>
            <person name="Sisk P."/>
            <person name="Sykes S."/>
            <person name="Wortman J."/>
            <person name="Nusbaum C."/>
            <person name="Birren B."/>
        </authorList>
    </citation>
    <scope>NUCLEOTIDE SEQUENCE [LARGE SCALE GENOMIC DNA]</scope>
    <source>
        <strain evidence="13 14">CBS 101466</strain>
    </source>
</reference>
<evidence type="ECO:0000256" key="11">
    <source>
        <dbReference type="ARBA" id="ARBA00048044"/>
    </source>
</evidence>
<dbReference type="RefSeq" id="XP_008718167.1">
    <property type="nucleotide sequence ID" value="XM_008719945.1"/>
</dbReference>
<feature type="transmembrane region" description="Helical" evidence="12">
    <location>
        <begin position="166"/>
        <end position="194"/>
    </location>
</feature>
<dbReference type="STRING" id="1220924.W2RSH8"/>
<comment type="pathway">
    <text evidence="10">Porphyrin-containing compound metabolism; heme A biosynthesis; heme A from heme O: step 1/1.</text>
</comment>
<gene>
    <name evidence="13" type="ORF">HMPREF1541_05605</name>
</gene>
<feature type="transmembrane region" description="Helical" evidence="12">
    <location>
        <begin position="43"/>
        <end position="61"/>
    </location>
</feature>
<protein>
    <recommendedName>
        <fullName evidence="15">Cytochrome c oxidase assembly protein COX15</fullName>
    </recommendedName>
</protein>
<comment type="catalytic activity">
    <reaction evidence="11">
        <text>Fe(II)-heme o + 2 A + H2O = Fe(II)-heme a + 2 AH2</text>
        <dbReference type="Rhea" id="RHEA:63388"/>
        <dbReference type="ChEBI" id="CHEBI:13193"/>
        <dbReference type="ChEBI" id="CHEBI:15377"/>
        <dbReference type="ChEBI" id="CHEBI:17499"/>
        <dbReference type="ChEBI" id="CHEBI:60530"/>
        <dbReference type="ChEBI" id="CHEBI:61715"/>
        <dbReference type="EC" id="1.17.99.9"/>
    </reaction>
    <physiologicalReaction direction="left-to-right" evidence="11">
        <dbReference type="Rhea" id="RHEA:63389"/>
    </physiologicalReaction>
</comment>
<evidence type="ECO:0000313" key="14">
    <source>
        <dbReference type="Proteomes" id="UP000030752"/>
    </source>
</evidence>
<accession>W2RSH8</accession>
<evidence type="ECO:0000256" key="4">
    <source>
        <dbReference type="ARBA" id="ARBA00022723"/>
    </source>
</evidence>
<evidence type="ECO:0000256" key="9">
    <source>
        <dbReference type="ARBA" id="ARBA00023136"/>
    </source>
</evidence>
<dbReference type="FunCoup" id="W2RSH8">
    <property type="interactions" value="882"/>
</dbReference>
<evidence type="ECO:0000256" key="2">
    <source>
        <dbReference type="ARBA" id="ARBA00004141"/>
    </source>
</evidence>
<keyword evidence="6" id="KW-0560">Oxidoreductase</keyword>
<dbReference type="GO" id="GO:0005759">
    <property type="term" value="C:mitochondrial matrix"/>
    <property type="evidence" value="ECO:0007669"/>
    <property type="project" value="EnsemblFungi"/>
</dbReference>
<dbReference type="GO" id="GO:0016653">
    <property type="term" value="F:oxidoreductase activity, acting on NAD(P)H, heme protein as acceptor"/>
    <property type="evidence" value="ECO:0007669"/>
    <property type="project" value="TreeGrafter"/>
</dbReference>
<evidence type="ECO:0000256" key="1">
    <source>
        <dbReference type="ARBA" id="ARBA00001970"/>
    </source>
</evidence>
<dbReference type="VEuPathDB" id="FungiDB:HMPREF1541_05605"/>
<name>W2RSH8_CYPE1</name>
<keyword evidence="5 12" id="KW-1133">Transmembrane helix</keyword>
<evidence type="ECO:0008006" key="15">
    <source>
        <dbReference type="Google" id="ProtNLM"/>
    </source>
</evidence>
<dbReference type="eggNOG" id="KOG2725">
    <property type="taxonomic scope" value="Eukaryota"/>
</dbReference>
<keyword evidence="3 12" id="KW-0812">Transmembrane</keyword>
<keyword evidence="14" id="KW-1185">Reference proteome</keyword>
<dbReference type="EMBL" id="KB822721">
    <property type="protein sequence ID" value="ETN39382.1"/>
    <property type="molecule type" value="Genomic_DNA"/>
</dbReference>
<evidence type="ECO:0000256" key="5">
    <source>
        <dbReference type="ARBA" id="ARBA00022989"/>
    </source>
</evidence>